<feature type="domain" description="DUF305" evidence="2">
    <location>
        <begin position="116"/>
        <end position="194"/>
    </location>
</feature>
<protein>
    <submittedName>
        <fullName evidence="3">Uncharacterized conserved protein, DUF305 family</fullName>
    </submittedName>
</protein>
<dbReference type="AlphaFoldDB" id="A0A1I0TUM8"/>
<evidence type="ECO:0000259" key="2">
    <source>
        <dbReference type="Pfam" id="PF03713"/>
    </source>
</evidence>
<accession>A0A1I0TUM8</accession>
<gene>
    <name evidence="3" type="ORF">SAMN04488511_114161</name>
</gene>
<evidence type="ECO:0000313" key="3">
    <source>
        <dbReference type="EMBL" id="SFA55410.1"/>
    </source>
</evidence>
<dbReference type="InterPro" id="IPR012347">
    <property type="entry name" value="Ferritin-like"/>
</dbReference>
<evidence type="ECO:0000313" key="4">
    <source>
        <dbReference type="Proteomes" id="UP000198836"/>
    </source>
</evidence>
<name>A0A1I0TUM8_9SPHI</name>
<dbReference type="PANTHER" id="PTHR36933:SF1">
    <property type="entry name" value="SLL0788 PROTEIN"/>
    <property type="match status" value="1"/>
</dbReference>
<dbReference type="STRING" id="332999.SAMN04488511_114161"/>
<dbReference type="Gene3D" id="1.20.1260.10">
    <property type="match status" value="2"/>
</dbReference>
<keyword evidence="1" id="KW-0732">Signal</keyword>
<dbReference type="RefSeq" id="WP_082489588.1">
    <property type="nucleotide sequence ID" value="NZ_FOJM01000014.1"/>
</dbReference>
<feature type="chain" id="PRO_5011652254" evidence="1">
    <location>
        <begin position="19"/>
        <end position="198"/>
    </location>
</feature>
<dbReference type="PANTHER" id="PTHR36933">
    <property type="entry name" value="SLL0788 PROTEIN"/>
    <property type="match status" value="1"/>
</dbReference>
<sequence length="198" mass="22847">MIRFTSILLLFASFSARAQHEHMQMATKKNVFLGQMAHMMMKMDEISATTSADRDFIQMMIPHHQGAIDMAEEEIKTGKNKEMIQLAKSIKAEQQTQIQQMRLLLSHPEGFIATGNQHQNANQKMMKVMMEQMPEEKQLSDTDLSFARIMLPHHQAAIDMAKVELRYGKNKNVKRLAENIISDEQIEIQQMKTFTNSH</sequence>
<proteinExistence type="predicted"/>
<dbReference type="Proteomes" id="UP000198836">
    <property type="component" value="Unassembled WGS sequence"/>
</dbReference>
<keyword evidence="4" id="KW-1185">Reference proteome</keyword>
<evidence type="ECO:0000256" key="1">
    <source>
        <dbReference type="SAM" id="SignalP"/>
    </source>
</evidence>
<feature type="domain" description="DUF305" evidence="2">
    <location>
        <begin position="19"/>
        <end position="104"/>
    </location>
</feature>
<reference evidence="4" key="1">
    <citation type="submission" date="2016-10" db="EMBL/GenBank/DDBJ databases">
        <authorList>
            <person name="Varghese N."/>
            <person name="Submissions S."/>
        </authorList>
    </citation>
    <scope>NUCLEOTIDE SEQUENCE [LARGE SCALE GENOMIC DNA]</scope>
    <source>
        <strain evidence="4">DSM 18130</strain>
    </source>
</reference>
<feature type="signal peptide" evidence="1">
    <location>
        <begin position="1"/>
        <end position="18"/>
    </location>
</feature>
<dbReference type="Pfam" id="PF03713">
    <property type="entry name" value="DUF305"/>
    <property type="match status" value="2"/>
</dbReference>
<dbReference type="InterPro" id="IPR005183">
    <property type="entry name" value="DUF305_CopM-like"/>
</dbReference>
<dbReference type="EMBL" id="FOJM01000014">
    <property type="protein sequence ID" value="SFA55410.1"/>
    <property type="molecule type" value="Genomic_DNA"/>
</dbReference>
<organism evidence="3 4">
    <name type="scientific">Pedobacter suwonensis</name>
    <dbReference type="NCBI Taxonomy" id="332999"/>
    <lineage>
        <taxon>Bacteria</taxon>
        <taxon>Pseudomonadati</taxon>
        <taxon>Bacteroidota</taxon>
        <taxon>Sphingobacteriia</taxon>
        <taxon>Sphingobacteriales</taxon>
        <taxon>Sphingobacteriaceae</taxon>
        <taxon>Pedobacter</taxon>
    </lineage>
</organism>